<organism evidence="1 2">
    <name type="scientific">Pistacia integerrima</name>
    <dbReference type="NCBI Taxonomy" id="434235"/>
    <lineage>
        <taxon>Eukaryota</taxon>
        <taxon>Viridiplantae</taxon>
        <taxon>Streptophyta</taxon>
        <taxon>Embryophyta</taxon>
        <taxon>Tracheophyta</taxon>
        <taxon>Spermatophyta</taxon>
        <taxon>Magnoliopsida</taxon>
        <taxon>eudicotyledons</taxon>
        <taxon>Gunneridae</taxon>
        <taxon>Pentapetalae</taxon>
        <taxon>rosids</taxon>
        <taxon>malvids</taxon>
        <taxon>Sapindales</taxon>
        <taxon>Anacardiaceae</taxon>
        <taxon>Pistacia</taxon>
    </lineage>
</organism>
<dbReference type="EMBL" id="CM047736">
    <property type="protein sequence ID" value="KAJ0053432.1"/>
    <property type="molecule type" value="Genomic_DNA"/>
</dbReference>
<evidence type="ECO:0000313" key="1">
    <source>
        <dbReference type="EMBL" id="KAJ0053432.1"/>
    </source>
</evidence>
<gene>
    <name evidence="1" type="ORF">Pint_01095</name>
</gene>
<reference evidence="2" key="1">
    <citation type="journal article" date="2023" name="G3 (Bethesda)">
        <title>Genome assembly and association tests identify interacting loci associated with vigor, precocity, and sex in interspecific pistachio rootstocks.</title>
        <authorList>
            <person name="Palmer W."/>
            <person name="Jacygrad E."/>
            <person name="Sagayaradj S."/>
            <person name="Cavanaugh K."/>
            <person name="Han R."/>
            <person name="Bertier L."/>
            <person name="Beede B."/>
            <person name="Kafkas S."/>
            <person name="Golino D."/>
            <person name="Preece J."/>
            <person name="Michelmore R."/>
        </authorList>
    </citation>
    <scope>NUCLEOTIDE SEQUENCE [LARGE SCALE GENOMIC DNA]</scope>
</reference>
<dbReference type="Proteomes" id="UP001163603">
    <property type="component" value="Chromosome 1"/>
</dbReference>
<proteinExistence type="predicted"/>
<comment type="caution">
    <text evidence="1">The sequence shown here is derived from an EMBL/GenBank/DDBJ whole genome shotgun (WGS) entry which is preliminary data.</text>
</comment>
<accession>A0ACC0ZN34</accession>
<name>A0ACC0ZN34_9ROSI</name>
<sequence length="475" mass="51346">MDRLVKADVKEVEIAFKKGQKCNTSFRLTNLMHTMSVAVSLTTTNPSLFSFNQLYSIIPPLSSSSYTLILSQPSDQPTLSCPPHAITVKSSMLPTGKAHQDDLRRLFSKPGPHVFKDATIPISFVGPHVIEFLISQHTPIPDLNSIFNKAVSACTGYQLSVLLKSAVVSGNENLVTNLIDNGADVNYKDSDGRSMISLAVKRGHSDVVKLLIASGCKASDSIFHVLHDAAAMNRVDLMEVLISAFGNTIDVNSVDSSGRTPIHIAASKGHAQVIQFCASLAEAQTVVFDKTGSTPLHLAAENGRLEAVKCLLDCSEYVKYILNKEGKTAFTVAVENGHTHLYDLLQLGDVLQRAARVEDIHGLKSCLAEGAKVNGRDQNGWTPLHRAAFKGKIESVKLLLNHGANVDLVDDAGYTPLLCAVMAGHVQVALLLIAHGARANVKSLKRLVPLNLDCFKNHASLTLLAQPLCHEQERT</sequence>
<evidence type="ECO:0000313" key="2">
    <source>
        <dbReference type="Proteomes" id="UP001163603"/>
    </source>
</evidence>
<keyword evidence="2" id="KW-1185">Reference proteome</keyword>
<protein>
    <submittedName>
        <fullName evidence="1">Uncharacterized protein</fullName>
    </submittedName>
</protein>